<dbReference type="InterPro" id="IPR029062">
    <property type="entry name" value="Class_I_gatase-like"/>
</dbReference>
<dbReference type="GO" id="GO:0009236">
    <property type="term" value="P:cobalamin biosynthetic process"/>
    <property type="evidence" value="ECO:0007669"/>
    <property type="project" value="UniProtKB-UniRule"/>
</dbReference>
<organism evidence="10 12">
    <name type="scientific">Fusicatenibacter saccharivorans</name>
    <dbReference type="NCBI Taxonomy" id="1150298"/>
    <lineage>
        <taxon>Bacteria</taxon>
        <taxon>Bacillati</taxon>
        <taxon>Bacillota</taxon>
        <taxon>Clostridia</taxon>
        <taxon>Lachnospirales</taxon>
        <taxon>Lachnospiraceae</taxon>
        <taxon>Fusicatenibacter</taxon>
    </lineage>
</organism>
<dbReference type="Pfam" id="PF07685">
    <property type="entry name" value="GATase_3"/>
    <property type="match status" value="1"/>
</dbReference>
<keyword evidence="13" id="KW-1185">Reference proteome</keyword>
<keyword evidence="5 7" id="KW-0460">Magnesium</keyword>
<feature type="active site" description="Nucleophile" evidence="7">
    <location>
        <position position="341"/>
    </location>
</feature>
<dbReference type="PROSITE" id="PS51274">
    <property type="entry name" value="GATASE_COBBQ"/>
    <property type="match status" value="1"/>
</dbReference>
<proteinExistence type="inferred from homology"/>
<accession>A0A173ZQT2</accession>
<keyword evidence="3 7" id="KW-0547">Nucleotide-binding</keyword>
<dbReference type="EMBL" id="JAAITQ010000004">
    <property type="protein sequence ID" value="NSE15398.1"/>
    <property type="molecule type" value="Genomic_DNA"/>
</dbReference>
<dbReference type="NCBIfam" id="TIGR00379">
    <property type="entry name" value="cobB"/>
    <property type="match status" value="1"/>
</dbReference>
<evidence type="ECO:0000256" key="6">
    <source>
        <dbReference type="ARBA" id="ARBA00022962"/>
    </source>
</evidence>
<reference evidence="11" key="3">
    <citation type="submission" date="2020-02" db="EMBL/GenBank/DDBJ databases">
        <authorList>
            <person name="Littmann E."/>
            <person name="Sorbara M."/>
        </authorList>
    </citation>
    <scope>NUCLEOTIDE SEQUENCE</scope>
    <source>
        <strain evidence="11">MSK.14.54</strain>
    </source>
</reference>
<dbReference type="EC" id="6.3.5.11" evidence="7"/>
<name>A0A173ZQT2_9FIRM</name>
<dbReference type="Gene3D" id="3.40.50.880">
    <property type="match status" value="1"/>
</dbReference>
<comment type="domain">
    <text evidence="7">Comprises of two domains. The C-terminal domain contains the binding site for glutamine and catalyzes the hydrolysis of this substrate to glutamate and ammonia. The N-terminal domain is anticipated to bind ATP and cobyrinate and catalyzes the ultimate synthesis of the diamide product. The ammonia produced via the glutaminase domain is probably translocated to the adjacent domain via a molecular tunnel, where it reacts with an activated intermediate.</text>
</comment>
<keyword evidence="6 7" id="KW-0315">Glutamine amidotransferase</keyword>
<dbReference type="CDD" id="cd05388">
    <property type="entry name" value="CobB_N"/>
    <property type="match status" value="1"/>
</dbReference>
<evidence type="ECO:0000259" key="9">
    <source>
        <dbReference type="Pfam" id="PF07685"/>
    </source>
</evidence>
<keyword evidence="7" id="KW-0169">Cobalamin biosynthesis</keyword>
<evidence type="ECO:0000313" key="12">
    <source>
        <dbReference type="Proteomes" id="UP000095706"/>
    </source>
</evidence>
<dbReference type="GO" id="GO:0005524">
    <property type="term" value="F:ATP binding"/>
    <property type="evidence" value="ECO:0007669"/>
    <property type="project" value="UniProtKB-UniRule"/>
</dbReference>
<dbReference type="Proteomes" id="UP000095706">
    <property type="component" value="Unassembled WGS sequence"/>
</dbReference>
<evidence type="ECO:0000256" key="1">
    <source>
        <dbReference type="ARBA" id="ARBA00001946"/>
    </source>
</evidence>
<feature type="domain" description="CobB/CobQ-like glutamine amidotransferase" evidence="9">
    <location>
        <begin position="260"/>
        <end position="413"/>
    </location>
</feature>
<comment type="miscellaneous">
    <text evidence="7">The a and c carboxylates of cobyrinate are activated for nucleophilic attack via formation of a phosphorylated intermediate by ATP. CbiA catalyzes first the amidation of the c-carboxylate, and then that of the a-carboxylate.</text>
</comment>
<dbReference type="PANTHER" id="PTHR43873:SF1">
    <property type="entry name" value="COBYRINATE A,C-DIAMIDE SYNTHASE"/>
    <property type="match status" value="1"/>
</dbReference>
<dbReference type="PANTHER" id="PTHR43873">
    <property type="entry name" value="COBYRINATE A,C-DIAMIDE SYNTHASE"/>
    <property type="match status" value="1"/>
</dbReference>
<comment type="pathway">
    <text evidence="7">Cofactor biosynthesis; adenosylcobalamin biosynthesis; cob(II)yrinate a,c-diamide from sirohydrochlorin (anaerobic route): step 10/10.</text>
</comment>
<evidence type="ECO:0000313" key="10">
    <source>
        <dbReference type="EMBL" id="CUN77595.1"/>
    </source>
</evidence>
<evidence type="ECO:0000259" key="8">
    <source>
        <dbReference type="Pfam" id="PF01656"/>
    </source>
</evidence>
<dbReference type="InterPro" id="IPR004484">
    <property type="entry name" value="CbiA/CobB_synth"/>
</dbReference>
<dbReference type="NCBIfam" id="NF002204">
    <property type="entry name" value="PRK01077.1"/>
    <property type="match status" value="1"/>
</dbReference>
<comment type="catalytic activity">
    <reaction evidence="7">
        <text>cob(II)yrinate + 2 L-glutamine + 2 ATP + 2 H2O = cob(II)yrinate a,c diamide + 2 L-glutamate + 2 ADP + 2 phosphate + 2 H(+)</text>
        <dbReference type="Rhea" id="RHEA:26289"/>
        <dbReference type="ChEBI" id="CHEBI:15377"/>
        <dbReference type="ChEBI" id="CHEBI:15378"/>
        <dbReference type="ChEBI" id="CHEBI:29985"/>
        <dbReference type="ChEBI" id="CHEBI:30616"/>
        <dbReference type="ChEBI" id="CHEBI:43474"/>
        <dbReference type="ChEBI" id="CHEBI:58359"/>
        <dbReference type="ChEBI" id="CHEBI:58537"/>
        <dbReference type="ChEBI" id="CHEBI:58894"/>
        <dbReference type="ChEBI" id="CHEBI:456216"/>
        <dbReference type="EC" id="6.3.5.11"/>
    </reaction>
</comment>
<feature type="domain" description="CobQ/CobB/MinD/ParA nucleotide binding" evidence="8">
    <location>
        <begin position="6"/>
        <end position="189"/>
    </location>
</feature>
<dbReference type="EMBL" id="CYYV01000003">
    <property type="protein sequence ID" value="CUN77595.1"/>
    <property type="molecule type" value="Genomic_DNA"/>
</dbReference>
<dbReference type="RefSeq" id="WP_055226413.1">
    <property type="nucleotide sequence ID" value="NZ_CYYV01000003.1"/>
</dbReference>
<dbReference type="InterPro" id="IPR011698">
    <property type="entry name" value="GATase_3"/>
</dbReference>
<reference evidence="11 13" key="2">
    <citation type="journal article" date="2020" name="Cell Host Microbe">
        <title>Functional and Genomic Variation between Human-Derived Isolates of Lachnospiraceae Reveals Inter- and Intra-Species Diversity.</title>
        <authorList>
            <person name="Sorbara M.T."/>
            <person name="Littmann E.R."/>
            <person name="Fontana E."/>
            <person name="Moody T.U."/>
            <person name="Kohout C.E."/>
            <person name="Gjonbalaj M."/>
            <person name="Eaton V."/>
            <person name="Seok R."/>
            <person name="Leiner I.M."/>
            <person name="Pamer E.G."/>
        </authorList>
    </citation>
    <scope>NUCLEOTIDE SEQUENCE [LARGE SCALE GENOMIC DNA]</scope>
    <source>
        <strain evidence="11 13">MSK.14.54</strain>
    </source>
</reference>
<keyword evidence="4 7" id="KW-0067">ATP-binding</keyword>
<dbReference type="InterPro" id="IPR027417">
    <property type="entry name" value="P-loop_NTPase"/>
</dbReference>
<evidence type="ECO:0000256" key="4">
    <source>
        <dbReference type="ARBA" id="ARBA00022840"/>
    </source>
</evidence>
<evidence type="ECO:0000256" key="3">
    <source>
        <dbReference type="ARBA" id="ARBA00022741"/>
    </source>
</evidence>
<evidence type="ECO:0000256" key="7">
    <source>
        <dbReference type="HAMAP-Rule" id="MF_00027"/>
    </source>
</evidence>
<evidence type="ECO:0000256" key="2">
    <source>
        <dbReference type="ARBA" id="ARBA00022598"/>
    </source>
</evidence>
<dbReference type="UniPathway" id="UPA00148">
    <property type="reaction ID" value="UER00231"/>
</dbReference>
<sequence>MKAPRIMLAAGRSGSGKTMITCGLLRALQQMGKQPAAFKCGPDYIDPMFHEQVIGAPSCNLDPFFTEEETTQYLFCKHAAGHDISVLEGVMGYYDGLGGISTKGSAYDLAGMTKTPVLLVVDAKGMSVSALAFIKGYLQYKEDSRIAGVIFNRMSEMLYREIAPMAEKELGISCVGFVPELKECHLESRHLGLVMPDEVENLQEQVNLLAETLQKTLDFEKILAIAEGAEELSGKMPEALRKVTESEAAAKVRAAKPILAVAKDEAFCFFYRDNLELLASLGAKIEYFSPLSDAEPPKNTDGFLFCGGYPELHAEELSENQTMRTKIRDNIRQGMPVLAECGGYMYLSESMEDMDGNVYPMVQAVPGNVYRTKKLGRFGYITLTPNTKDTFRNGGNPVRGHEFHYFDSTDCGSAWHAAKPLRKRNWECIHATKRMMAGFPHLYYMASPHLALEFLEQCVSYRKEQEKTR</sequence>
<dbReference type="SUPFAM" id="SSF52317">
    <property type="entry name" value="Class I glutamine amidotransferase-like"/>
    <property type="match status" value="1"/>
</dbReference>
<comment type="similarity">
    <text evidence="7">Belongs to the CobB/CbiA family.</text>
</comment>
<dbReference type="GO" id="GO:0042242">
    <property type="term" value="F:cobyrinic acid a,c-diamide synthase activity"/>
    <property type="evidence" value="ECO:0007669"/>
    <property type="project" value="UniProtKB-UniRule"/>
</dbReference>
<comment type="cofactor">
    <cofactor evidence="1 7">
        <name>Mg(2+)</name>
        <dbReference type="ChEBI" id="CHEBI:18420"/>
    </cofactor>
</comment>
<comment type="function">
    <text evidence="7">Catalyzes the ATP-dependent amidation of the two carboxylate groups at positions a and c of cobyrinate, using either L-glutamine or ammonia as the nitrogen source.</text>
</comment>
<dbReference type="HAMAP" id="MF_00027">
    <property type="entry name" value="CobB_CbiA"/>
    <property type="match status" value="1"/>
</dbReference>
<dbReference type="InterPro" id="IPR002586">
    <property type="entry name" value="CobQ/CobB/MinD/ParA_Nub-bd_dom"/>
</dbReference>
<feature type="site" description="Increases nucleophilicity of active site Cys" evidence="7">
    <location>
        <position position="441"/>
    </location>
</feature>
<evidence type="ECO:0000256" key="5">
    <source>
        <dbReference type="ARBA" id="ARBA00022842"/>
    </source>
</evidence>
<dbReference type="SUPFAM" id="SSF52540">
    <property type="entry name" value="P-loop containing nucleoside triphosphate hydrolases"/>
    <property type="match status" value="1"/>
</dbReference>
<reference evidence="10 12" key="1">
    <citation type="submission" date="2015-09" db="EMBL/GenBank/DDBJ databases">
        <authorList>
            <consortium name="Pathogen Informatics"/>
        </authorList>
    </citation>
    <scope>NUCLEOTIDE SEQUENCE [LARGE SCALE GENOMIC DNA]</scope>
    <source>
        <strain evidence="10 12">2789STDY5608849</strain>
    </source>
</reference>
<dbReference type="Gene3D" id="3.40.50.300">
    <property type="entry name" value="P-loop containing nucleotide triphosphate hydrolases"/>
    <property type="match status" value="1"/>
</dbReference>
<dbReference type="AlphaFoldDB" id="A0A173ZQT2"/>
<protein>
    <recommendedName>
        <fullName evidence="7">Cobyrinate a,c-diamide synthase</fullName>
        <ecNumber evidence="7">6.3.5.11</ecNumber>
    </recommendedName>
    <alternativeName>
        <fullName evidence="7">Cobyrinic acid a,c-diamide synthetase</fullName>
    </alternativeName>
</protein>
<keyword evidence="2 7" id="KW-0436">Ligase</keyword>
<evidence type="ECO:0000313" key="11">
    <source>
        <dbReference type="EMBL" id="NSE15398.1"/>
    </source>
</evidence>
<dbReference type="Pfam" id="PF01656">
    <property type="entry name" value="CbiA"/>
    <property type="match status" value="1"/>
</dbReference>
<evidence type="ECO:0000313" key="13">
    <source>
        <dbReference type="Proteomes" id="UP000768180"/>
    </source>
</evidence>
<dbReference type="Proteomes" id="UP000768180">
    <property type="component" value="Unassembled WGS sequence"/>
</dbReference>
<dbReference type="CDD" id="cd03130">
    <property type="entry name" value="GATase1_CobB"/>
    <property type="match status" value="1"/>
</dbReference>
<gene>
    <name evidence="10" type="primary">cobB_1</name>
    <name evidence="7" type="synonym">cbiA</name>
    <name evidence="10" type="ORF">ERS852406_00661</name>
    <name evidence="11" type="ORF">G5B05_02990</name>
</gene>